<dbReference type="InterPro" id="IPR011234">
    <property type="entry name" value="Fumarylacetoacetase-like_C"/>
</dbReference>
<dbReference type="NCBIfam" id="TIGR01266">
    <property type="entry name" value="fum_ac_acetase"/>
    <property type="match status" value="1"/>
</dbReference>
<dbReference type="InterPro" id="IPR036663">
    <property type="entry name" value="Fumarylacetoacetase_C_sf"/>
</dbReference>
<dbReference type="SUPFAM" id="SSF63433">
    <property type="entry name" value="Fumarylacetoacetate hydrolase, FAH, N-terminal domain"/>
    <property type="match status" value="1"/>
</dbReference>
<dbReference type="OrthoDB" id="9971669at2759"/>
<keyword evidence="8 13" id="KW-0828">Tyrosine catabolism</keyword>
<dbReference type="GO" id="GO:1902000">
    <property type="term" value="P:homogentisate catabolic process"/>
    <property type="evidence" value="ECO:0007669"/>
    <property type="project" value="TreeGrafter"/>
</dbReference>
<feature type="binding site" evidence="12">
    <location>
        <position position="199"/>
    </location>
    <ligand>
        <name>Ca(2+)</name>
        <dbReference type="ChEBI" id="CHEBI:29108"/>
    </ligand>
</feature>
<dbReference type="PANTHER" id="PTHR43069">
    <property type="entry name" value="FUMARYLACETOACETASE"/>
    <property type="match status" value="1"/>
</dbReference>
<evidence type="ECO:0000259" key="14">
    <source>
        <dbReference type="Pfam" id="PF01557"/>
    </source>
</evidence>
<dbReference type="Proteomes" id="UP000038010">
    <property type="component" value="Unassembled WGS sequence"/>
</dbReference>
<evidence type="ECO:0000256" key="13">
    <source>
        <dbReference type="RuleBase" id="RU366008"/>
    </source>
</evidence>
<dbReference type="PANTHER" id="PTHR43069:SF2">
    <property type="entry name" value="FUMARYLACETOACETASE"/>
    <property type="match status" value="1"/>
</dbReference>
<evidence type="ECO:0000256" key="1">
    <source>
        <dbReference type="ARBA" id="ARBA00004782"/>
    </source>
</evidence>
<evidence type="ECO:0000256" key="5">
    <source>
        <dbReference type="ARBA" id="ARBA00022801"/>
    </source>
</evidence>
<accession>A0A0N1P4P0</accession>
<comment type="similarity">
    <text evidence="2 13">Belongs to the FAH family.</text>
</comment>
<proteinExistence type="inferred from homology"/>
<dbReference type="AlphaFoldDB" id="A0A0N1P4P0"/>
<feature type="binding site" evidence="12">
    <location>
        <position position="257"/>
    </location>
    <ligand>
        <name>Mg(2+)</name>
        <dbReference type="ChEBI" id="CHEBI:18420"/>
    </ligand>
</feature>
<keyword evidence="4 12" id="KW-0479">Metal-binding</keyword>
<dbReference type="GO" id="GO:0004334">
    <property type="term" value="F:fumarylacetoacetase activity"/>
    <property type="evidence" value="ECO:0007669"/>
    <property type="project" value="UniProtKB-UniRule"/>
</dbReference>
<name>A0A0N1P4P0_9EURO</name>
<evidence type="ECO:0000256" key="10">
    <source>
        <dbReference type="PIRSR" id="PIRSR605959-1"/>
    </source>
</evidence>
<feature type="domain" description="Fumarylacetoacetase N-terminal" evidence="15">
    <location>
        <begin position="16"/>
        <end position="121"/>
    </location>
</feature>
<comment type="cofactor">
    <cofactor evidence="13">
        <name>Mg(2+)</name>
        <dbReference type="ChEBI" id="CHEBI:18420"/>
    </cofactor>
    <cofactor evidence="13">
        <name>Ca(2+)</name>
        <dbReference type="ChEBI" id="CHEBI:29108"/>
    </cofactor>
</comment>
<dbReference type="GO" id="GO:0006559">
    <property type="term" value="P:L-phenylalanine catabolic process"/>
    <property type="evidence" value="ECO:0007669"/>
    <property type="project" value="UniProtKB-UniRule"/>
</dbReference>
<dbReference type="GO" id="GO:0046872">
    <property type="term" value="F:metal ion binding"/>
    <property type="evidence" value="ECO:0007669"/>
    <property type="project" value="UniProtKB-UniRule"/>
</dbReference>
<keyword evidence="9 13" id="KW-0585">Phenylalanine catabolism</keyword>
<dbReference type="InterPro" id="IPR036462">
    <property type="entry name" value="Fumarylacetoacetase_N_sf"/>
</dbReference>
<evidence type="ECO:0000256" key="6">
    <source>
        <dbReference type="ARBA" id="ARBA00022837"/>
    </source>
</evidence>
<comment type="caution">
    <text evidence="16">The sequence shown here is derived from an EMBL/GenBank/DDBJ whole genome shotgun (WGS) entry which is preliminary data.</text>
</comment>
<keyword evidence="17" id="KW-1185">Reference proteome</keyword>
<evidence type="ECO:0000256" key="12">
    <source>
        <dbReference type="PIRSR" id="PIRSR605959-3"/>
    </source>
</evidence>
<feature type="binding site" evidence="12">
    <location>
        <position position="201"/>
    </location>
    <ligand>
        <name>Ca(2+)</name>
        <dbReference type="ChEBI" id="CHEBI:29108"/>
    </ligand>
</feature>
<sequence>MASWIPGAAESGFSLQNLPYGVFSTAVLDKRIGVAVGDQILDMRAMSEEGMLDDLQFDTRTLLEPVLNAFAAQGKDAHRRLRHKLQRLLAQDSDLPSELRDNPGRRNKVCIPVAEATMHVPMSIGDYTDFFVGLYHAQNCTEIIRPGSKLAKNFYDQPIGYHGRASSIVVSGTPIRRPKGQFVTDSGNKAGPSEKLDFEVEFAAFVGRGNEMGSSIQVADAEEHIFGVVLMNDWSSRDIQMQESAPLGPFNGKNFGTTISSWIVPLEALESVRTRPLQPDEQKLLPYLNEKDRKSAFDIPIEVTLEDASGAFALTTCNTKFGIFSFAQMLAHHTLGGCPMRPGDLIATGTLSGPTREELGCFLESSWNGQRYHEMEGLSQSGGDGRKTKRLFLNDGDVVEFQARTKGALGDVSFGPFRGQIVPANNP</sequence>
<feature type="binding site" evidence="12">
    <location>
        <position position="253"/>
    </location>
    <ligand>
        <name>Mg(2+)</name>
        <dbReference type="ChEBI" id="CHEBI:18420"/>
    </ligand>
</feature>
<dbReference type="VEuPathDB" id="FungiDB:AB675_608"/>
<feature type="binding site" evidence="11">
    <location>
        <position position="240"/>
    </location>
    <ligand>
        <name>substrate</name>
    </ligand>
</feature>
<feature type="binding site" evidence="11">
    <location>
        <position position="131"/>
    </location>
    <ligand>
        <name>substrate</name>
    </ligand>
</feature>
<evidence type="ECO:0000313" key="16">
    <source>
        <dbReference type="EMBL" id="KPI46025.1"/>
    </source>
</evidence>
<evidence type="ECO:0000256" key="9">
    <source>
        <dbReference type="ARBA" id="ARBA00023232"/>
    </source>
</evidence>
<dbReference type="UniPathway" id="UPA00139">
    <property type="reaction ID" value="UER00341"/>
</dbReference>
<evidence type="ECO:0000256" key="8">
    <source>
        <dbReference type="ARBA" id="ARBA00022878"/>
    </source>
</evidence>
<evidence type="ECO:0000256" key="2">
    <source>
        <dbReference type="ARBA" id="ARBA00010211"/>
    </source>
</evidence>
<dbReference type="GeneID" id="28738222"/>
<dbReference type="Pfam" id="PF09298">
    <property type="entry name" value="FAA_hydrolase_N"/>
    <property type="match status" value="1"/>
</dbReference>
<dbReference type="InterPro" id="IPR015377">
    <property type="entry name" value="Fumarylacetoacetase_N"/>
</dbReference>
<dbReference type="SUPFAM" id="SSF56529">
    <property type="entry name" value="FAH"/>
    <property type="match status" value="1"/>
</dbReference>
<dbReference type="GO" id="GO:0006572">
    <property type="term" value="P:L-tyrosine catabolic process"/>
    <property type="evidence" value="ECO:0007669"/>
    <property type="project" value="UniProtKB-UniRule"/>
</dbReference>
<dbReference type="STRING" id="1664694.A0A0N1P4P0"/>
<keyword evidence="7 12" id="KW-0460">Magnesium</keyword>
<organism evidence="16 17">
    <name type="scientific">Cyphellophora attinorum</name>
    <dbReference type="NCBI Taxonomy" id="1664694"/>
    <lineage>
        <taxon>Eukaryota</taxon>
        <taxon>Fungi</taxon>
        <taxon>Dikarya</taxon>
        <taxon>Ascomycota</taxon>
        <taxon>Pezizomycotina</taxon>
        <taxon>Eurotiomycetes</taxon>
        <taxon>Chaetothyriomycetidae</taxon>
        <taxon>Chaetothyriales</taxon>
        <taxon>Cyphellophoraceae</taxon>
        <taxon>Cyphellophora</taxon>
    </lineage>
</organism>
<feature type="binding site" evidence="12">
    <location>
        <position position="129"/>
    </location>
    <ligand>
        <name>Ca(2+)</name>
        <dbReference type="ChEBI" id="CHEBI:29108"/>
    </ligand>
</feature>
<keyword evidence="6 12" id="KW-0106">Calcium</keyword>
<keyword evidence="5 13" id="KW-0378">Hydrolase</keyword>
<feature type="domain" description="Fumarylacetoacetase-like C-terminal" evidence="14">
    <location>
        <begin position="155"/>
        <end position="409"/>
    </location>
</feature>
<feature type="active site" description="Proton acceptor" evidence="10">
    <location>
        <position position="136"/>
    </location>
</feature>
<comment type="catalytic activity">
    <reaction evidence="13">
        <text>4-fumarylacetoacetate + H2O = acetoacetate + fumarate + H(+)</text>
        <dbReference type="Rhea" id="RHEA:10244"/>
        <dbReference type="ChEBI" id="CHEBI:13705"/>
        <dbReference type="ChEBI" id="CHEBI:15377"/>
        <dbReference type="ChEBI" id="CHEBI:15378"/>
        <dbReference type="ChEBI" id="CHEBI:18034"/>
        <dbReference type="ChEBI" id="CHEBI:29806"/>
        <dbReference type="EC" id="3.7.1.2"/>
    </reaction>
</comment>
<gene>
    <name evidence="16" type="ORF">AB675_608</name>
</gene>
<dbReference type="RefSeq" id="XP_018005988.1">
    <property type="nucleotide sequence ID" value="XM_018146353.1"/>
</dbReference>
<dbReference type="Gene3D" id="2.30.30.230">
    <property type="entry name" value="Fumarylacetoacetase, N-terminal domain"/>
    <property type="match status" value="1"/>
</dbReference>
<feature type="binding site" evidence="12">
    <location>
        <position position="233"/>
    </location>
    <ligand>
        <name>Mg(2+)</name>
        <dbReference type="ChEBI" id="CHEBI:18420"/>
    </ligand>
</feature>
<dbReference type="Pfam" id="PF01557">
    <property type="entry name" value="FAA_hydrolase"/>
    <property type="match status" value="1"/>
</dbReference>
<evidence type="ECO:0000313" key="17">
    <source>
        <dbReference type="Proteomes" id="UP000038010"/>
    </source>
</evidence>
<evidence type="ECO:0000256" key="4">
    <source>
        <dbReference type="ARBA" id="ARBA00022723"/>
    </source>
</evidence>
<dbReference type="EC" id="3.7.1.2" evidence="3 13"/>
<comment type="pathway">
    <text evidence="1 13">Amino-acid degradation; L-phenylalanine degradation; acetoacetate and fumarate from L-phenylalanine: step 6/6.</text>
</comment>
<feature type="binding site" evidence="11">
    <location>
        <position position="145"/>
    </location>
    <ligand>
        <name>substrate</name>
    </ligand>
</feature>
<evidence type="ECO:0000256" key="11">
    <source>
        <dbReference type="PIRSR" id="PIRSR605959-2"/>
    </source>
</evidence>
<dbReference type="Gene3D" id="3.90.850.10">
    <property type="entry name" value="Fumarylacetoacetase-like, C-terminal domain"/>
    <property type="match status" value="1"/>
</dbReference>
<protein>
    <recommendedName>
        <fullName evidence="3 13">Fumarylacetoacetase</fullName>
        <ecNumber evidence="3 13">3.7.1.2</ecNumber>
    </recommendedName>
    <alternativeName>
        <fullName evidence="13">Fumarylacetoacetate hydrolase</fullName>
    </alternativeName>
</protein>
<dbReference type="EMBL" id="LFJN01000001">
    <property type="protein sequence ID" value="KPI46025.1"/>
    <property type="molecule type" value="Genomic_DNA"/>
</dbReference>
<evidence type="ECO:0000256" key="3">
    <source>
        <dbReference type="ARBA" id="ARBA00012094"/>
    </source>
</evidence>
<evidence type="ECO:0000259" key="15">
    <source>
        <dbReference type="Pfam" id="PF09298"/>
    </source>
</evidence>
<evidence type="ECO:0000256" key="7">
    <source>
        <dbReference type="ARBA" id="ARBA00022842"/>
    </source>
</evidence>
<feature type="binding site" evidence="11">
    <location>
        <position position="350"/>
    </location>
    <ligand>
        <name>substrate</name>
    </ligand>
</feature>
<reference evidence="16 17" key="1">
    <citation type="submission" date="2015-06" db="EMBL/GenBank/DDBJ databases">
        <title>Draft genome of the ant-associated black yeast Phialophora attae CBS 131958.</title>
        <authorList>
            <person name="Moreno L.F."/>
            <person name="Stielow B.J."/>
            <person name="de Hoog S."/>
            <person name="Vicente V.A."/>
            <person name="Weiss V.A."/>
            <person name="de Vries M."/>
            <person name="Cruz L.M."/>
            <person name="Souza E.M."/>
        </authorList>
    </citation>
    <scope>NUCLEOTIDE SEQUENCE [LARGE SCALE GENOMIC DNA]</scope>
    <source>
        <strain evidence="16 17">CBS 131958</strain>
    </source>
</reference>
<dbReference type="InterPro" id="IPR005959">
    <property type="entry name" value="Fumarylacetoacetase"/>
</dbReference>